<evidence type="ECO:0000259" key="3">
    <source>
        <dbReference type="Pfam" id="PF07992"/>
    </source>
</evidence>
<dbReference type="InterPro" id="IPR036188">
    <property type="entry name" value="FAD/NAD-bd_sf"/>
</dbReference>
<dbReference type="Gene3D" id="3.50.50.60">
    <property type="entry name" value="FAD/NAD(P)-binding domain"/>
    <property type="match status" value="2"/>
</dbReference>
<reference evidence="4" key="1">
    <citation type="submission" date="2020-02" db="EMBL/GenBank/DDBJ databases">
        <authorList>
            <person name="Meier V. D."/>
        </authorList>
    </citation>
    <scope>NUCLEOTIDE SEQUENCE</scope>
    <source>
        <strain evidence="4">AVDCRST_MAG56</strain>
    </source>
</reference>
<dbReference type="PRINTS" id="PR00469">
    <property type="entry name" value="PNDRDTASEII"/>
</dbReference>
<dbReference type="AlphaFoldDB" id="A0A6J4IR56"/>
<gene>
    <name evidence="4" type="ORF">AVDCRST_MAG56-2456</name>
</gene>
<dbReference type="Pfam" id="PF07992">
    <property type="entry name" value="Pyr_redox_2"/>
    <property type="match status" value="1"/>
</dbReference>
<proteinExistence type="predicted"/>
<keyword evidence="2 4" id="KW-0560">Oxidoreductase</keyword>
<protein>
    <submittedName>
        <fullName evidence="4">Thioredoxin reductase</fullName>
        <ecNumber evidence="4">1.8.1.9</ecNumber>
    </submittedName>
</protein>
<organism evidence="4">
    <name type="scientific">uncultured Cytophagales bacterium</name>
    <dbReference type="NCBI Taxonomy" id="158755"/>
    <lineage>
        <taxon>Bacteria</taxon>
        <taxon>Pseudomonadati</taxon>
        <taxon>Bacteroidota</taxon>
        <taxon>Sphingobacteriia</taxon>
        <taxon>Sphingobacteriales</taxon>
        <taxon>environmental samples</taxon>
    </lineage>
</organism>
<dbReference type="SUPFAM" id="SSF51905">
    <property type="entry name" value="FAD/NAD(P)-binding domain"/>
    <property type="match status" value="1"/>
</dbReference>
<dbReference type="InterPro" id="IPR023753">
    <property type="entry name" value="FAD/NAD-binding_dom"/>
</dbReference>
<evidence type="ECO:0000313" key="4">
    <source>
        <dbReference type="EMBL" id="CAA9259715.1"/>
    </source>
</evidence>
<dbReference type="InterPro" id="IPR050097">
    <property type="entry name" value="Ferredoxin-NADP_redctase_2"/>
</dbReference>
<dbReference type="EMBL" id="CADCTQ010000216">
    <property type="protein sequence ID" value="CAA9259715.1"/>
    <property type="molecule type" value="Genomic_DNA"/>
</dbReference>
<accession>A0A6J4IR56</accession>
<name>A0A6J4IR56_9SPHI</name>
<feature type="domain" description="FAD/NAD(P)-binding" evidence="3">
    <location>
        <begin position="8"/>
        <end position="286"/>
    </location>
</feature>
<dbReference type="PANTHER" id="PTHR48105">
    <property type="entry name" value="THIOREDOXIN REDUCTASE 1-RELATED-RELATED"/>
    <property type="match status" value="1"/>
</dbReference>
<sequence length="302" mass="32790">MADRKDFEVIIIGGSYAGLSAAMALGRSLRNVLIIDSGLPSNRQTPHTHNFITQDGEKPGAIAEKARKEVLQYPTVKFLNDLAVSGRKTEDGFTIVAQSGEQFEARKLIFATGIRDIMPDIKGFADCWGISVVHCPYCHGYELRGKKTGIIANGERAAHLSSLVNNLTDNITLLTAGKADVKPELITKLDRHNVKVVETAIAEIEHHDGHVRNVRFVDGSQMAFQAIYAAVPFAQHSHIPAALGCELTGQGYLKIDGFHQTTLEGVYACGDNANMMRSVANAVYSGNLTGAVVNKVLTDERF</sequence>
<dbReference type="PRINTS" id="PR00368">
    <property type="entry name" value="FADPNR"/>
</dbReference>
<dbReference type="EC" id="1.8.1.9" evidence="4"/>
<keyword evidence="1" id="KW-0285">Flavoprotein</keyword>
<evidence type="ECO:0000256" key="1">
    <source>
        <dbReference type="ARBA" id="ARBA00022630"/>
    </source>
</evidence>
<dbReference type="GO" id="GO:0004791">
    <property type="term" value="F:thioredoxin-disulfide reductase (NADPH) activity"/>
    <property type="evidence" value="ECO:0007669"/>
    <property type="project" value="UniProtKB-EC"/>
</dbReference>
<evidence type="ECO:0000256" key="2">
    <source>
        <dbReference type="ARBA" id="ARBA00023002"/>
    </source>
</evidence>